<feature type="transmembrane region" description="Helical" evidence="6">
    <location>
        <begin position="60"/>
        <end position="79"/>
    </location>
</feature>
<protein>
    <recommendedName>
        <fullName evidence="9">Magnesium transporter</fullName>
    </recommendedName>
</protein>
<comment type="subcellular location">
    <subcellularLocation>
        <location evidence="1">Membrane</location>
        <topology evidence="1">Multi-pass membrane protein</topology>
    </subcellularLocation>
</comment>
<name>A0A507B5G5_9PEZI</name>
<dbReference type="Proteomes" id="UP000319257">
    <property type="component" value="Unassembled WGS sequence"/>
</dbReference>
<dbReference type="Pfam" id="PF05653">
    <property type="entry name" value="Mg_trans_NIPA"/>
    <property type="match status" value="1"/>
</dbReference>
<comment type="caution">
    <text evidence="7">The sequence shown here is derived from an EMBL/GenBank/DDBJ whole genome shotgun (WGS) entry which is preliminary data.</text>
</comment>
<keyword evidence="3 6" id="KW-1133">Transmembrane helix</keyword>
<dbReference type="SUPFAM" id="SSF103481">
    <property type="entry name" value="Multidrug resistance efflux transporter EmrE"/>
    <property type="match status" value="1"/>
</dbReference>
<feature type="transmembrane region" description="Helical" evidence="6">
    <location>
        <begin position="23"/>
        <end position="48"/>
    </location>
</feature>
<evidence type="ECO:0000313" key="7">
    <source>
        <dbReference type="EMBL" id="TPX14336.1"/>
    </source>
</evidence>
<dbReference type="InterPro" id="IPR008521">
    <property type="entry name" value="Mg_trans_NIPA"/>
</dbReference>
<feature type="transmembrane region" description="Helical" evidence="6">
    <location>
        <begin position="162"/>
        <end position="179"/>
    </location>
</feature>
<dbReference type="GeneID" id="41972979"/>
<feature type="region of interest" description="Disordered" evidence="5">
    <location>
        <begin position="282"/>
        <end position="305"/>
    </location>
</feature>
<feature type="region of interest" description="Disordered" evidence="5">
    <location>
        <begin position="325"/>
        <end position="375"/>
    </location>
</feature>
<dbReference type="GO" id="GO:0015095">
    <property type="term" value="F:magnesium ion transmembrane transporter activity"/>
    <property type="evidence" value="ECO:0007669"/>
    <property type="project" value="InterPro"/>
</dbReference>
<dbReference type="InterPro" id="IPR037185">
    <property type="entry name" value="EmrE-like"/>
</dbReference>
<feature type="transmembrane region" description="Helical" evidence="6">
    <location>
        <begin position="200"/>
        <end position="220"/>
    </location>
</feature>
<dbReference type="STRING" id="1093900.A0A507B5G5"/>
<feature type="transmembrane region" description="Helical" evidence="6">
    <location>
        <begin position="91"/>
        <end position="116"/>
    </location>
</feature>
<evidence type="ECO:0000256" key="2">
    <source>
        <dbReference type="ARBA" id="ARBA00022692"/>
    </source>
</evidence>
<evidence type="ECO:0008006" key="9">
    <source>
        <dbReference type="Google" id="ProtNLM"/>
    </source>
</evidence>
<keyword evidence="4 6" id="KW-0472">Membrane</keyword>
<dbReference type="PANTHER" id="PTHR12570">
    <property type="match status" value="1"/>
</dbReference>
<gene>
    <name evidence="7" type="ORF">E0L32_005532</name>
</gene>
<keyword evidence="8" id="KW-1185">Reference proteome</keyword>
<evidence type="ECO:0000256" key="6">
    <source>
        <dbReference type="SAM" id="Phobius"/>
    </source>
</evidence>
<sequence length="375" mass="40179">MDVARRHQFRDHEEVVVGEICNFAAYAFAPAILVTPLGALSVLVGAVLGSYFLNEILGVLGRLGSAICLIGAAIIVLHAPPDEDITTIDEILNLAIQPGFLLYAIAVTAYSFVAIYKIAPVHGKKNPLIYLSICSLVGSVSVMAIKAFGIALKLTFAGNNQFTHPSTYVFLIITAVSILTQMNYFNKALSQFPTNIVNPLYYVTFTTATLCASFILFGGFNTTDTVNTISLLCGFLVTFTGVYLLNLSRTDPDGMRMLAGQGGSDATGTDLVSSLQTRMSMEARRSFSASHRGHRRSISSQMGDRQGLIRAYDEEEAAGFGLTDLAEDSDEEANSSGAANGRQMNGGAANGNHHGGSDKERTEAIEMQPPKPSDR</sequence>
<dbReference type="RefSeq" id="XP_030996047.1">
    <property type="nucleotide sequence ID" value="XM_031140064.1"/>
</dbReference>
<dbReference type="OrthoDB" id="6428174at2759"/>
<feature type="compositionally biased region" description="Basic and acidic residues" evidence="5">
    <location>
        <begin position="355"/>
        <end position="364"/>
    </location>
</feature>
<evidence type="ECO:0000256" key="4">
    <source>
        <dbReference type="ARBA" id="ARBA00023136"/>
    </source>
</evidence>
<keyword evidence="2 6" id="KW-0812">Transmembrane</keyword>
<dbReference type="InParanoid" id="A0A507B5G5"/>
<evidence type="ECO:0000256" key="3">
    <source>
        <dbReference type="ARBA" id="ARBA00022989"/>
    </source>
</evidence>
<organism evidence="7 8">
    <name type="scientific">Thyridium curvatum</name>
    <dbReference type="NCBI Taxonomy" id="1093900"/>
    <lineage>
        <taxon>Eukaryota</taxon>
        <taxon>Fungi</taxon>
        <taxon>Dikarya</taxon>
        <taxon>Ascomycota</taxon>
        <taxon>Pezizomycotina</taxon>
        <taxon>Sordariomycetes</taxon>
        <taxon>Sordariomycetidae</taxon>
        <taxon>Thyridiales</taxon>
        <taxon>Thyridiaceae</taxon>
        <taxon>Thyridium</taxon>
    </lineage>
</organism>
<dbReference type="AlphaFoldDB" id="A0A507B5G5"/>
<proteinExistence type="predicted"/>
<dbReference type="PANTHER" id="PTHR12570:SF85">
    <property type="entry name" value="DUF803 DOMAIN MEMBRANE PROTEIN (AFU_ORTHOLOGUE AFUA_1G15880)"/>
    <property type="match status" value="1"/>
</dbReference>
<feature type="transmembrane region" description="Helical" evidence="6">
    <location>
        <begin position="128"/>
        <end position="150"/>
    </location>
</feature>
<evidence type="ECO:0000313" key="8">
    <source>
        <dbReference type="Proteomes" id="UP000319257"/>
    </source>
</evidence>
<evidence type="ECO:0000256" key="5">
    <source>
        <dbReference type="SAM" id="MobiDB-lite"/>
    </source>
</evidence>
<accession>A0A507B5G5</accession>
<dbReference type="EMBL" id="SKBQ01000029">
    <property type="protein sequence ID" value="TPX14336.1"/>
    <property type="molecule type" value="Genomic_DNA"/>
</dbReference>
<evidence type="ECO:0000256" key="1">
    <source>
        <dbReference type="ARBA" id="ARBA00004141"/>
    </source>
</evidence>
<reference evidence="7 8" key="1">
    <citation type="submission" date="2019-06" db="EMBL/GenBank/DDBJ databases">
        <title>Draft genome sequence of the filamentous fungus Phialemoniopsis curvata isolated from diesel fuel.</title>
        <authorList>
            <person name="Varaljay V.A."/>
            <person name="Lyon W.J."/>
            <person name="Crouch A.L."/>
            <person name="Drake C.E."/>
            <person name="Hollomon J.M."/>
            <person name="Nadeau L.J."/>
            <person name="Nunn H.S."/>
            <person name="Stevenson B.S."/>
            <person name="Bojanowski C.L."/>
            <person name="Crookes-Goodson W.J."/>
        </authorList>
    </citation>
    <scope>NUCLEOTIDE SEQUENCE [LARGE SCALE GENOMIC DNA]</scope>
    <source>
        <strain evidence="7 8">D216</strain>
    </source>
</reference>
<dbReference type="GO" id="GO:0016020">
    <property type="term" value="C:membrane"/>
    <property type="evidence" value="ECO:0007669"/>
    <property type="project" value="UniProtKB-SubCell"/>
</dbReference>
<feature type="transmembrane region" description="Helical" evidence="6">
    <location>
        <begin position="226"/>
        <end position="247"/>
    </location>
</feature>